<dbReference type="PANTHER" id="PTHR16166:SF93">
    <property type="entry name" value="INTERMEMBRANE LIPID TRANSFER PROTEIN VPS13"/>
    <property type="match status" value="1"/>
</dbReference>
<evidence type="ECO:0000256" key="3">
    <source>
        <dbReference type="ARBA" id="ARBA00023055"/>
    </source>
</evidence>
<dbReference type="InterPro" id="IPR009543">
    <property type="entry name" value="VPS13_VAB"/>
</dbReference>
<organism evidence="9 10">
    <name type="scientific">Tortispora caseinolytica NRRL Y-17796</name>
    <dbReference type="NCBI Taxonomy" id="767744"/>
    <lineage>
        <taxon>Eukaryota</taxon>
        <taxon>Fungi</taxon>
        <taxon>Dikarya</taxon>
        <taxon>Ascomycota</taxon>
        <taxon>Saccharomycotina</taxon>
        <taxon>Trigonopsidomycetes</taxon>
        <taxon>Trigonopsidales</taxon>
        <taxon>Trigonopsidaceae</taxon>
        <taxon>Tortispora</taxon>
    </lineage>
</organism>
<evidence type="ECO:0008006" key="11">
    <source>
        <dbReference type="Google" id="ProtNLM"/>
    </source>
</evidence>
<dbReference type="GO" id="GO:0005543">
    <property type="term" value="F:phospholipid binding"/>
    <property type="evidence" value="ECO:0007669"/>
    <property type="project" value="EnsemblFungi"/>
</dbReference>
<evidence type="ECO:0000259" key="8">
    <source>
        <dbReference type="Pfam" id="PF25037"/>
    </source>
</evidence>
<evidence type="ECO:0000256" key="2">
    <source>
        <dbReference type="ARBA" id="ARBA00022448"/>
    </source>
</evidence>
<evidence type="ECO:0000256" key="4">
    <source>
        <dbReference type="SAM" id="MobiDB-lite"/>
    </source>
</evidence>
<dbReference type="GO" id="GO:0010008">
    <property type="term" value="C:endosome membrane"/>
    <property type="evidence" value="ECO:0007669"/>
    <property type="project" value="EnsemblFungi"/>
</dbReference>
<dbReference type="GO" id="GO:0032120">
    <property type="term" value="P:ascospore-type prospore membrane formation"/>
    <property type="evidence" value="ECO:0007669"/>
    <property type="project" value="EnsemblFungi"/>
</dbReference>
<name>A0A1E4TEL2_9ASCO</name>
<keyword evidence="10" id="KW-1185">Reference proteome</keyword>
<dbReference type="GO" id="GO:0090083">
    <property type="term" value="P:regulation of inclusion body assembly"/>
    <property type="evidence" value="ECO:0007669"/>
    <property type="project" value="EnsemblFungi"/>
</dbReference>
<dbReference type="GO" id="GO:0061709">
    <property type="term" value="P:reticulophagy"/>
    <property type="evidence" value="ECO:0007669"/>
    <property type="project" value="EnsemblFungi"/>
</dbReference>
<dbReference type="GO" id="GO:0045324">
    <property type="term" value="P:late endosome to vacuole transport"/>
    <property type="evidence" value="ECO:0007669"/>
    <property type="project" value="EnsemblFungi"/>
</dbReference>
<keyword evidence="2" id="KW-0813">Transport</keyword>
<dbReference type="InterPro" id="IPR026854">
    <property type="entry name" value="VPS13_N"/>
</dbReference>
<feature type="domain" description="Intermembrane lipid transfer protein VPS13-like C-terminal" evidence="8">
    <location>
        <begin position="3087"/>
        <end position="3191"/>
    </location>
</feature>
<dbReference type="GO" id="GO:0005628">
    <property type="term" value="C:prospore membrane"/>
    <property type="evidence" value="ECO:0007669"/>
    <property type="project" value="EnsemblFungi"/>
</dbReference>
<dbReference type="InterPro" id="IPR056748">
    <property type="entry name" value="VPS13-like_C"/>
</dbReference>
<dbReference type="GO" id="GO:0006623">
    <property type="term" value="P:protein targeting to vacuole"/>
    <property type="evidence" value="ECO:0007669"/>
    <property type="project" value="EnsemblFungi"/>
</dbReference>
<dbReference type="Pfam" id="PF25037">
    <property type="entry name" value="VPS13_C"/>
    <property type="match status" value="1"/>
</dbReference>
<evidence type="ECO:0000313" key="10">
    <source>
        <dbReference type="Proteomes" id="UP000095023"/>
    </source>
</evidence>
<dbReference type="GO" id="GO:0071561">
    <property type="term" value="C:nucleus-vacuole junction"/>
    <property type="evidence" value="ECO:0007669"/>
    <property type="project" value="EnsemblFungi"/>
</dbReference>
<dbReference type="GO" id="GO:0036258">
    <property type="term" value="P:multivesicular body assembly"/>
    <property type="evidence" value="ECO:0007669"/>
    <property type="project" value="EnsemblFungi"/>
</dbReference>
<dbReference type="Proteomes" id="UP000095023">
    <property type="component" value="Unassembled WGS sequence"/>
</dbReference>
<evidence type="ECO:0000259" key="7">
    <source>
        <dbReference type="Pfam" id="PF25036"/>
    </source>
</evidence>
<dbReference type="PANTHER" id="PTHR16166">
    <property type="entry name" value="VACUOLAR PROTEIN SORTING-ASSOCIATED PROTEIN VPS13"/>
    <property type="match status" value="1"/>
</dbReference>
<dbReference type="GO" id="GO:0007005">
    <property type="term" value="P:mitochondrion organization"/>
    <property type="evidence" value="ECO:0007669"/>
    <property type="project" value="EnsemblFungi"/>
</dbReference>
<dbReference type="GO" id="GO:0009267">
    <property type="term" value="P:cellular response to starvation"/>
    <property type="evidence" value="ECO:0007669"/>
    <property type="project" value="EnsemblFungi"/>
</dbReference>
<dbReference type="GO" id="GO:1990816">
    <property type="term" value="C:vacuole-mitochondrion membrane contact site"/>
    <property type="evidence" value="ECO:0007669"/>
    <property type="project" value="EnsemblFungi"/>
</dbReference>
<sequence>MLEGLVASILNNVLGAYVKNFDPKLLNIGIWGGDVSLKRLELKKEALDELRLPVDVVEGYLGSLTLQIPWSSLKTKPVRINIKDVYLLALPRVNLPYDAEEEEKRAQALKLDKLNTYELLHAQQDHSADMSKEEQRKNESFLQSLTSKIIDNLQVSIENIHIRYEDDISAPDHPFSIGVTLSELSAITTDRNWIPNTTQTLTDITYKLSKLKHLSVYWNTDAQFIKRGSFDEFTSSFASLISSDSNTPEGLDYILKPVSGVARIILDKSNGTNRPKARVRLLFEDISIVLDEYQYRDSLLLADLFHVFIRTQKFRKLRPKVSKSEDPKAWFAYAARAVYNEIHARNEVWTWEYMQARRNKRNEYIKLFKDKLLEKLTPENSVKLDQLEFELSYDDIRLYRTLARNQLKQERISIKLAEPKKQPAATSWSSWLWGSSSTDNAAQTSADSEEGQIVVGDTVITEEQRKEFYEAIEWDERKALADIEHIPRDYVRYQLHLELTAGGFTLVADPHNAKQEVASISFDTFKSTILVRPDSFLFGMSLKEFTIMDGTTPNSLYSKMVRLNKSSECGTSSHEVESRLSSVRETAYFDEEEDEEDVKDPLDEEESPENEPFFQFSLEQNPLDELSDSKIAAKIRSVELFYNPHVVEEIVHFFKPPKKHMETIGALLHAASATVEGITSQTRAGLEYALQEHKTVSAKLDIQAPVIYIPRDVTDKNSSCLVFNIGHVYVGSSLADKETLKSIQAKQNKQYSEQDWKRLEEAMYDRFNLLLNSTEILIAPSHELAIASLSEVQSKYSLLDKISINLLLAVSIMPSAANLTRVKMSANLPELKVRFSDWKYHALMEIIDASIPQFADESTANDSLAVTGANTPKETIDDNSSQTPFDFSTNDSTALGDAMLAKLRGEDVSTEVVPASNAAVSTADLYKQRQFEFSFTVEKVSCIVSRESFAPEEKHHLLASLELSGFELLFTKRQFDMSANVILRSLVVFDHQNGSLDNHSHTLISSYDTNGADNSDEALFTVSYTKIEKDHPEYTSVYSGFDQIVDLSLSTLNFTITRSSVIELLSFLLATFVDGSKSPENGVPKNEFANADVSIESSEAEEDSRLKLELQLSGISIVFDDDGNKLATLSLSKAGVSVTLAGDAIRVEAKLGRFYLEDNSSSNLTKENQDLRKLIFIDGDQLADFKYESNGKLTDAANHATSLLYFRCASINIRFAQEPFSQLISFLIRFQRMKVFYDSAREAAVAQASQIETPSNMKLDIFIGAPVFSFPRKSPHGTRADFLVADLGEVSIQNEFISIDTGDTLLNKIEANLTRTKISSQIWTNESTRQDLEIVNDLDLGLVALCADHDKLPDRSEIAVTSKFNDVTFNVSDLQYQYIMWVAESLPKTLSGATKVDIDTDIEEGSHINIERFSRETSITSSFSGDSDMADQTVSAGSTLSVLKEPQTQDTVSSTHLAPELVLENTKDVWSKLELSFAMDKIGLNLYIDTENVDQENIKDCMLTEFSLHDISADLKLTNTGDMESEIRVRSFSVVDRRSNINSLYREIIPTSIEDGYQFSVRISIASGLPSTLYAILTVDSPRIVFNLSYLFELKRFFIVPASVTSAYPNDEDLQEETDDLEEEDSSNNQPGMSINYRVNVVNGSLMFIENPEKSNSLAIVLRSRQIMISQQSSMTMLIKDVGMFLTYADAVETKHARILDDMSIAFSMNSQTTSETFSVTNIEVDFDKIILRLSLRDILLASMIFNKAMEFSQKQTSLLPTSEDVAELGRTHHLRQRGNSIAAMPRKKAKTNAGPKNIEELISREELVVKFAGLRLILVTSPQELPMLDLSVDPFTFTLRNWSSELEGTLTVDMKCNVYNFSKSVWEPLIEPWSFGVHFNQSGSISNEMMVEFRARKSLEMNITTRTIALASHAMRTLSSPTDIGSRTVEDPYWIVNETGHKLIITADRMGYGRDEKVPAARVGNLEEIPWHFRDWQTMREDVDIEKENSFVSIHFDDNKYKDVDKVKITSEGMELHPLSPEDNGFVHKLVCQVTMEDISGIKNIKLRSTYNFENTTDVDLEIMVEWNENVETYSIQPGKERSIPIDYVQSDNIRIRPLTHSLHPGYSWSRNTLHWKSMVTDATKVLECVEQKNKEPFFLQAHAILAKADLKAMLRYPYLSVRFCAPLQVQNLMPFDIRYRVFDRDSRQTWEGELKKGEKQNIHCVLLTHLLLLSIEIHSQGYSKSNFAVLVNNTQGVQATREYDLNCSNKESHKLRLKLHYHTIPNSGGAFCVSVYAPYIILNKTGQDILLRTRTNVMTSKYAQEIADVGDNPRMVALPKLFSFTSDSTRNRAVIESGERFKSAPVSFDAIGSVKEIKLLSEIKQSSMHLGIAVEEGKGDIRLSKVVTLTPRFVLTNRLNADIRVRESGSTSYRTIESSKTLPFLYFREGSDMQVSFSFSGSKAQWSVPVRICDIGHVHVRLVNNNKHHDLLRLDIYIEGATIFVQLSRESKAWPYSIRNYTNMEFIFSQSDPQVFLDMDKEAVLASTKSNFKPIRYKIPPKSVMPYAWDYPSAVNKELVIEARGVERHVNLAEIGTLPPLVIPSGDSFDENYIVQLDVVAEGPSESLMITEYDAETSPYKLKNGKSLRRDSRTTQKSSEKDFEIETDKSPISLQVTLKLQGLGISLVNRHHAELCYVNIRGLEMVYTESEEYQSISTKMKWIQIDNDLYGGQYPIILYPTRLPTSGLEIENHPVLSASVCRMKDDSHGVLAIKYATILLQELTFEIDEDFLYAVIDFIDIPGAAWNLQQNSAPLADSLLILEPPETGAPNTEVYFEVLHIQPILINLSFMRTDRFSDDETISTDTVFGYVLNVLTMTLGNINDAPIKLNALYLENLKDSYDVLGATMIRYYTQEVLYQMHKILGSADFIGNPVGLFNNISSGFMDMFYEPYMGFVMNDRPQDLGIGLAKGGASFFKKSVFGISDSVSKVSASLGKGLAAASMDEDYQRRRRQLLRNRTQRGHSGVANGASSLLNGITSAITGVALTPMQEASKDGASGFVRGLGKGLLGVPMKTVAGMVDFAGNISQEIRESTSVLDDKSLDRVRLPRFIGREGILRSYSEREALGQCWLKLTNEGEFFNHDYIGHVNIQGGKAVIVSYEEIIMVSISKLRAEWIVCIKDLQKVVQERTGIELIVKREAQGPFIPLGDASSREYLYEKISDAVKEYNRLASVD</sequence>
<feature type="region of interest" description="Disordered" evidence="4">
    <location>
        <begin position="2627"/>
        <end position="2646"/>
    </location>
</feature>
<dbReference type="GO" id="GO:0005774">
    <property type="term" value="C:vacuolar membrane"/>
    <property type="evidence" value="ECO:0007669"/>
    <property type="project" value="EnsemblFungi"/>
</dbReference>
<feature type="compositionally biased region" description="Basic and acidic residues" evidence="4">
    <location>
        <begin position="2630"/>
        <end position="2646"/>
    </location>
</feature>
<dbReference type="GO" id="GO:0120014">
    <property type="term" value="F:phospholipid transfer activity"/>
    <property type="evidence" value="ECO:0007669"/>
    <property type="project" value="EnsemblFungi"/>
</dbReference>
<dbReference type="InterPro" id="IPR056747">
    <property type="entry name" value="VPS13-like_M"/>
</dbReference>
<dbReference type="EMBL" id="KV453842">
    <property type="protein sequence ID" value="ODV90204.1"/>
    <property type="molecule type" value="Genomic_DNA"/>
</dbReference>
<keyword evidence="3" id="KW-0445">Lipid transport</keyword>
<evidence type="ECO:0000313" key="9">
    <source>
        <dbReference type="EMBL" id="ODV90204.1"/>
    </source>
</evidence>
<dbReference type="GO" id="GO:0045053">
    <property type="term" value="P:protein retention in Golgi apparatus"/>
    <property type="evidence" value="ECO:0007669"/>
    <property type="project" value="EnsemblFungi"/>
</dbReference>
<dbReference type="GO" id="GO:0005798">
    <property type="term" value="C:Golgi-associated vesicle"/>
    <property type="evidence" value="ECO:0007669"/>
    <property type="project" value="EnsemblFungi"/>
</dbReference>
<reference evidence="10" key="1">
    <citation type="submission" date="2016-02" db="EMBL/GenBank/DDBJ databases">
        <title>Comparative genomics of biotechnologically important yeasts.</title>
        <authorList>
            <consortium name="DOE Joint Genome Institute"/>
            <person name="Riley R."/>
            <person name="Haridas S."/>
            <person name="Wolfe K.H."/>
            <person name="Lopes M.R."/>
            <person name="Hittinger C.T."/>
            <person name="Goker M."/>
            <person name="Salamov A."/>
            <person name="Wisecaver J."/>
            <person name="Long T.M."/>
            <person name="Aerts A.L."/>
            <person name="Barry K."/>
            <person name="Choi C."/>
            <person name="Clum A."/>
            <person name="Coughlan A.Y."/>
            <person name="Deshpande S."/>
            <person name="Douglass A.P."/>
            <person name="Hanson S.J."/>
            <person name="Klenk H.-P."/>
            <person name="Labutti K."/>
            <person name="Lapidus A."/>
            <person name="Lindquist E."/>
            <person name="Lipzen A."/>
            <person name="Meier-Kolthoff J.P."/>
            <person name="Ohm R.A."/>
            <person name="Otillar R.P."/>
            <person name="Pangilinan J."/>
            <person name="Peng Y."/>
            <person name="Rokas A."/>
            <person name="Rosa C.A."/>
            <person name="Scheuner C."/>
            <person name="Sibirny A.A."/>
            <person name="Slot J.C."/>
            <person name="Stielow J.B."/>
            <person name="Sun H."/>
            <person name="Kurtzman C.P."/>
            <person name="Blackwell M."/>
            <person name="Jeffries T.W."/>
            <person name="Grigoriev I.V."/>
        </authorList>
    </citation>
    <scope>NUCLEOTIDE SEQUENCE [LARGE SCALE GENOMIC DNA]</scope>
    <source>
        <strain evidence="10">NRRL Y-17796</strain>
    </source>
</reference>
<dbReference type="Pfam" id="PF25033">
    <property type="entry name" value="VPS13_M"/>
    <property type="match status" value="1"/>
</dbReference>
<dbReference type="OrthoDB" id="428159at2759"/>
<feature type="region of interest" description="Disordered" evidence="4">
    <location>
        <begin position="1610"/>
        <end position="1632"/>
    </location>
</feature>
<feature type="domain" description="VPS13-like middle region" evidence="6">
    <location>
        <begin position="1121"/>
        <end position="1906"/>
    </location>
</feature>
<dbReference type="InterPro" id="IPR026847">
    <property type="entry name" value="VPS13"/>
</dbReference>
<evidence type="ECO:0000256" key="1">
    <source>
        <dbReference type="ARBA" id="ARBA00006545"/>
    </source>
</evidence>
<dbReference type="GO" id="GO:0006895">
    <property type="term" value="P:Golgi to endosome transport"/>
    <property type="evidence" value="ECO:0007669"/>
    <property type="project" value="EnsemblFungi"/>
</dbReference>
<gene>
    <name evidence="9" type="ORF">CANCADRAFT_1934</name>
</gene>
<evidence type="ECO:0000259" key="6">
    <source>
        <dbReference type="Pfam" id="PF25033"/>
    </source>
</evidence>
<comment type="similarity">
    <text evidence="1">Belongs to the VPS13 family.</text>
</comment>
<feature type="compositionally biased region" description="Acidic residues" evidence="4">
    <location>
        <begin position="1610"/>
        <end position="1626"/>
    </location>
</feature>
<proteinExistence type="inferred from homology"/>
<dbReference type="GO" id="GO:0005829">
    <property type="term" value="C:cytosol"/>
    <property type="evidence" value="ECO:0007669"/>
    <property type="project" value="GOC"/>
</dbReference>
<feature type="domain" description="Chorein N-terminal" evidence="5">
    <location>
        <begin position="1"/>
        <end position="869"/>
    </location>
</feature>
<dbReference type="GO" id="GO:0005770">
    <property type="term" value="C:late endosome"/>
    <property type="evidence" value="ECO:0007669"/>
    <property type="project" value="EnsemblFungi"/>
</dbReference>
<feature type="region of interest" description="Disordered" evidence="4">
    <location>
        <begin position="588"/>
        <end position="611"/>
    </location>
</feature>
<dbReference type="Pfam" id="PF25036">
    <property type="entry name" value="VPS13_VAB"/>
    <property type="match status" value="1"/>
</dbReference>
<dbReference type="GO" id="GO:0005741">
    <property type="term" value="C:mitochondrial outer membrane"/>
    <property type="evidence" value="ECO:0007669"/>
    <property type="project" value="EnsemblFungi"/>
</dbReference>
<accession>A0A1E4TEL2</accession>
<protein>
    <recommendedName>
        <fullName evidence="11">Vacuolar protein sorting-associated protein</fullName>
    </recommendedName>
</protein>
<dbReference type="Pfam" id="PF12624">
    <property type="entry name" value="VPS13_N"/>
    <property type="match status" value="1"/>
</dbReference>
<dbReference type="GO" id="GO:0005777">
    <property type="term" value="C:peroxisome"/>
    <property type="evidence" value="ECO:0007669"/>
    <property type="project" value="EnsemblFungi"/>
</dbReference>
<evidence type="ECO:0000259" key="5">
    <source>
        <dbReference type="Pfam" id="PF12624"/>
    </source>
</evidence>
<feature type="domain" description="Vacuolar protein sorting-associated protein 13 VPS13 adaptor binding" evidence="7">
    <location>
        <begin position="1976"/>
        <end position="2557"/>
    </location>
</feature>
<feature type="compositionally biased region" description="Acidic residues" evidence="4">
    <location>
        <begin position="588"/>
        <end position="609"/>
    </location>
</feature>